<protein>
    <recommendedName>
        <fullName evidence="3">DUF192 domain-containing protein</fullName>
    </recommendedName>
</protein>
<comment type="caution">
    <text evidence="1">The sequence shown here is derived from an EMBL/GenBank/DDBJ whole genome shotgun (WGS) entry which is preliminary data.</text>
</comment>
<evidence type="ECO:0000313" key="2">
    <source>
        <dbReference type="Proteomes" id="UP000581688"/>
    </source>
</evidence>
<dbReference type="PANTHER" id="PTHR37953:SF1">
    <property type="entry name" value="UPF0127 PROTEIN MJ1496"/>
    <property type="match status" value="1"/>
</dbReference>
<accession>A0A841Q4J8</accession>
<name>A0A841Q4J8_9BACI</name>
<dbReference type="Pfam" id="PF02643">
    <property type="entry name" value="DUF192"/>
    <property type="match status" value="1"/>
</dbReference>
<dbReference type="EMBL" id="JACHGH010000004">
    <property type="protein sequence ID" value="MBB6453318.1"/>
    <property type="molecule type" value="Genomic_DNA"/>
</dbReference>
<dbReference type="Gene3D" id="2.60.120.1140">
    <property type="entry name" value="Protein of unknown function DUF192"/>
    <property type="match status" value="1"/>
</dbReference>
<dbReference type="Proteomes" id="UP000581688">
    <property type="component" value="Unassembled WGS sequence"/>
</dbReference>
<evidence type="ECO:0000313" key="1">
    <source>
        <dbReference type="EMBL" id="MBB6453318.1"/>
    </source>
</evidence>
<dbReference type="RefSeq" id="WP_174495589.1">
    <property type="nucleotide sequence ID" value="NZ_CADDWK010000004.1"/>
</dbReference>
<gene>
    <name evidence="1" type="ORF">HNQ94_001766</name>
</gene>
<dbReference type="InterPro" id="IPR003795">
    <property type="entry name" value="DUF192"/>
</dbReference>
<keyword evidence="2" id="KW-1185">Reference proteome</keyword>
<evidence type="ECO:0008006" key="3">
    <source>
        <dbReference type="Google" id="ProtNLM"/>
    </source>
</evidence>
<sequence length="108" mass="12625">MINNQLQTQLRIDIADTFFKRVRGLMFKKELVGEGLHIEPCNSIHMCFMKFPIDVVMLDKNKEVVFIKADVKPWRIIPPVKEAYSTLELPVGSIQKYKIDKGQRLNFM</sequence>
<organism evidence="1 2">
    <name type="scientific">Salirhabdus euzebyi</name>
    <dbReference type="NCBI Taxonomy" id="394506"/>
    <lineage>
        <taxon>Bacteria</taxon>
        <taxon>Bacillati</taxon>
        <taxon>Bacillota</taxon>
        <taxon>Bacilli</taxon>
        <taxon>Bacillales</taxon>
        <taxon>Bacillaceae</taxon>
        <taxon>Salirhabdus</taxon>
    </lineage>
</organism>
<dbReference type="PANTHER" id="PTHR37953">
    <property type="entry name" value="UPF0127 PROTEIN MJ1496"/>
    <property type="match status" value="1"/>
</dbReference>
<reference evidence="1 2" key="1">
    <citation type="submission" date="2020-08" db="EMBL/GenBank/DDBJ databases">
        <title>Genomic Encyclopedia of Type Strains, Phase IV (KMG-IV): sequencing the most valuable type-strain genomes for metagenomic binning, comparative biology and taxonomic classification.</title>
        <authorList>
            <person name="Goeker M."/>
        </authorList>
    </citation>
    <scope>NUCLEOTIDE SEQUENCE [LARGE SCALE GENOMIC DNA]</scope>
    <source>
        <strain evidence="1 2">DSM 19612</strain>
    </source>
</reference>
<proteinExistence type="predicted"/>
<dbReference type="InterPro" id="IPR038695">
    <property type="entry name" value="Saro_0823-like_sf"/>
</dbReference>
<dbReference type="AlphaFoldDB" id="A0A841Q4J8"/>